<feature type="chain" id="PRO_5034780668" evidence="2">
    <location>
        <begin position="21"/>
        <end position="309"/>
    </location>
</feature>
<feature type="compositionally biased region" description="Low complexity" evidence="1">
    <location>
        <begin position="238"/>
        <end position="286"/>
    </location>
</feature>
<dbReference type="AlphaFoldDB" id="A0A8H5BAP2"/>
<comment type="caution">
    <text evidence="3">The sequence shown here is derived from an EMBL/GenBank/DDBJ whole genome shotgun (WGS) entry which is preliminary data.</text>
</comment>
<evidence type="ECO:0000313" key="4">
    <source>
        <dbReference type="Proteomes" id="UP000567179"/>
    </source>
</evidence>
<dbReference type="EMBL" id="JAACJJ010000029">
    <property type="protein sequence ID" value="KAF5319742.1"/>
    <property type="molecule type" value="Genomic_DNA"/>
</dbReference>
<feature type="signal peptide" evidence="2">
    <location>
        <begin position="1"/>
        <end position="20"/>
    </location>
</feature>
<proteinExistence type="predicted"/>
<evidence type="ECO:0000256" key="1">
    <source>
        <dbReference type="SAM" id="MobiDB-lite"/>
    </source>
</evidence>
<keyword evidence="2" id="KW-0732">Signal</keyword>
<evidence type="ECO:0000256" key="2">
    <source>
        <dbReference type="SAM" id="SignalP"/>
    </source>
</evidence>
<keyword evidence="4" id="KW-1185">Reference proteome</keyword>
<dbReference type="Proteomes" id="UP000567179">
    <property type="component" value="Unassembled WGS sequence"/>
</dbReference>
<name>A0A8H5BAP2_9AGAR</name>
<reference evidence="3 4" key="1">
    <citation type="journal article" date="2020" name="ISME J.">
        <title>Uncovering the hidden diversity of litter-decomposition mechanisms in mushroom-forming fungi.</title>
        <authorList>
            <person name="Floudas D."/>
            <person name="Bentzer J."/>
            <person name="Ahren D."/>
            <person name="Johansson T."/>
            <person name="Persson P."/>
            <person name="Tunlid A."/>
        </authorList>
    </citation>
    <scope>NUCLEOTIDE SEQUENCE [LARGE SCALE GENOMIC DNA]</scope>
    <source>
        <strain evidence="3 4">CBS 101986</strain>
    </source>
</reference>
<feature type="region of interest" description="Disordered" evidence="1">
    <location>
        <begin position="238"/>
        <end position="288"/>
    </location>
</feature>
<gene>
    <name evidence="3" type="ORF">D9619_008873</name>
</gene>
<accession>A0A8H5BAP2</accession>
<dbReference type="OrthoDB" id="2527908at2759"/>
<evidence type="ECO:0000313" key="3">
    <source>
        <dbReference type="EMBL" id="KAF5319742.1"/>
    </source>
</evidence>
<organism evidence="3 4">
    <name type="scientific">Psilocybe cf. subviscida</name>
    <dbReference type="NCBI Taxonomy" id="2480587"/>
    <lineage>
        <taxon>Eukaryota</taxon>
        <taxon>Fungi</taxon>
        <taxon>Dikarya</taxon>
        <taxon>Basidiomycota</taxon>
        <taxon>Agaricomycotina</taxon>
        <taxon>Agaricomycetes</taxon>
        <taxon>Agaricomycetidae</taxon>
        <taxon>Agaricales</taxon>
        <taxon>Agaricineae</taxon>
        <taxon>Strophariaceae</taxon>
        <taxon>Psilocybe</taxon>
    </lineage>
</organism>
<sequence>MKGLLYTTLFALTLLRPTAAQTSFLYKWAFNDPTIQDTIPACTPLAITVSSFDTATNATKGTPPYYMVTLGIDGPVSTKLIGLNDDDVSFTLDHAPNTRVLLEVFDANGNPGGTFAPMIVTGDKTSCVVDRTSSSFTFAHNITGDLSTCDPLGLAITGGVPPYTVSLIAANSPAVTNVTMPEGDNVYTYISRAAPGGQLVVAISDAKGNWASGTALFATKGSTNTDCPGLLSSSTKTVLTLPSSTPPSSGSVPGPPTASGVVNIQTHTPTSPGGPSAPAPSTTQSSGETLRGVKMGALVAVGLSLVALT</sequence>
<protein>
    <submittedName>
        <fullName evidence="3">Uncharacterized protein</fullName>
    </submittedName>
</protein>